<accession>A0ABV8P598</accession>
<name>A0ABV8P598_9SPHI</name>
<dbReference type="RefSeq" id="WP_378982264.1">
    <property type="nucleotide sequence ID" value="NZ_JBHSBW010000007.1"/>
</dbReference>
<sequence length="188" mass="20753">MKTVKTTTTATSKSSKPTGKTGKMENSEFHKFFVDELKDIYWAEKHLVKALPKMKKAATSEGLAAAFEKHTAETQQHIERLEQVFELLGEKAAAKKCDAMAGLLEEATGIIEDTDKGTMVRDAGLILAAQKVEHYEIATYGTLRTFAENMGHTEVQELLQLTLDNEKETDVALTEAAESFVNKEAVAE</sequence>
<dbReference type="InterPro" id="IPR012347">
    <property type="entry name" value="Ferritin-like"/>
</dbReference>
<feature type="region of interest" description="Disordered" evidence="1">
    <location>
        <begin position="1"/>
        <end position="23"/>
    </location>
</feature>
<organism evidence="2 3">
    <name type="scientific">Pedobacter lithocola</name>
    <dbReference type="NCBI Taxonomy" id="1908239"/>
    <lineage>
        <taxon>Bacteria</taxon>
        <taxon>Pseudomonadati</taxon>
        <taxon>Bacteroidota</taxon>
        <taxon>Sphingobacteriia</taxon>
        <taxon>Sphingobacteriales</taxon>
        <taxon>Sphingobacteriaceae</taxon>
        <taxon>Pedobacter</taxon>
    </lineage>
</organism>
<dbReference type="Proteomes" id="UP001595789">
    <property type="component" value="Unassembled WGS sequence"/>
</dbReference>
<dbReference type="Pfam" id="PF05974">
    <property type="entry name" value="DUF892"/>
    <property type="match status" value="1"/>
</dbReference>
<dbReference type="EMBL" id="JBHSBW010000007">
    <property type="protein sequence ID" value="MFC4210459.1"/>
    <property type="molecule type" value="Genomic_DNA"/>
</dbReference>
<reference evidence="3" key="1">
    <citation type="journal article" date="2019" name="Int. J. Syst. Evol. Microbiol.">
        <title>The Global Catalogue of Microorganisms (GCM) 10K type strain sequencing project: providing services to taxonomists for standard genome sequencing and annotation.</title>
        <authorList>
            <consortium name="The Broad Institute Genomics Platform"/>
            <consortium name="The Broad Institute Genome Sequencing Center for Infectious Disease"/>
            <person name="Wu L."/>
            <person name="Ma J."/>
        </authorList>
    </citation>
    <scope>NUCLEOTIDE SEQUENCE [LARGE SCALE GENOMIC DNA]</scope>
    <source>
        <strain evidence="3">CCM 8691</strain>
    </source>
</reference>
<dbReference type="InterPro" id="IPR010287">
    <property type="entry name" value="DUF892_YciF-like"/>
</dbReference>
<dbReference type="InterPro" id="IPR047114">
    <property type="entry name" value="YciF"/>
</dbReference>
<keyword evidence="3" id="KW-1185">Reference proteome</keyword>
<dbReference type="SUPFAM" id="SSF47240">
    <property type="entry name" value="Ferritin-like"/>
    <property type="match status" value="1"/>
</dbReference>
<gene>
    <name evidence="2" type="ORF">ACFOWA_04650</name>
</gene>
<dbReference type="PANTHER" id="PTHR30565:SF9">
    <property type="entry name" value="PROTEIN YCIF"/>
    <property type="match status" value="1"/>
</dbReference>
<evidence type="ECO:0000313" key="3">
    <source>
        <dbReference type="Proteomes" id="UP001595789"/>
    </source>
</evidence>
<dbReference type="CDD" id="cd07909">
    <property type="entry name" value="YciF"/>
    <property type="match status" value="1"/>
</dbReference>
<dbReference type="InterPro" id="IPR009078">
    <property type="entry name" value="Ferritin-like_SF"/>
</dbReference>
<dbReference type="PANTHER" id="PTHR30565">
    <property type="entry name" value="PROTEIN YCIF"/>
    <property type="match status" value="1"/>
</dbReference>
<comment type="caution">
    <text evidence="2">The sequence shown here is derived from an EMBL/GenBank/DDBJ whole genome shotgun (WGS) entry which is preliminary data.</text>
</comment>
<feature type="compositionally biased region" description="Low complexity" evidence="1">
    <location>
        <begin position="1"/>
        <end position="21"/>
    </location>
</feature>
<proteinExistence type="predicted"/>
<protein>
    <submittedName>
        <fullName evidence="2">Ferritin-like domain-containing protein</fullName>
    </submittedName>
</protein>
<evidence type="ECO:0000256" key="1">
    <source>
        <dbReference type="SAM" id="MobiDB-lite"/>
    </source>
</evidence>
<evidence type="ECO:0000313" key="2">
    <source>
        <dbReference type="EMBL" id="MFC4210459.1"/>
    </source>
</evidence>
<dbReference type="Gene3D" id="1.20.1260.10">
    <property type="match status" value="1"/>
</dbReference>